<dbReference type="EMBL" id="JAQQAF010000001">
    <property type="protein sequence ID" value="KAJ8513330.1"/>
    <property type="molecule type" value="Genomic_DNA"/>
</dbReference>
<gene>
    <name evidence="1" type="ORF">OPV22_003764</name>
</gene>
<evidence type="ECO:0008006" key="3">
    <source>
        <dbReference type="Google" id="ProtNLM"/>
    </source>
</evidence>
<organism evidence="1 2">
    <name type="scientific">Ensete ventricosum</name>
    <name type="common">Abyssinian banana</name>
    <name type="synonym">Musa ensete</name>
    <dbReference type="NCBI Taxonomy" id="4639"/>
    <lineage>
        <taxon>Eukaryota</taxon>
        <taxon>Viridiplantae</taxon>
        <taxon>Streptophyta</taxon>
        <taxon>Embryophyta</taxon>
        <taxon>Tracheophyta</taxon>
        <taxon>Spermatophyta</taxon>
        <taxon>Magnoliopsida</taxon>
        <taxon>Liliopsida</taxon>
        <taxon>Zingiberales</taxon>
        <taxon>Musaceae</taxon>
        <taxon>Ensete</taxon>
    </lineage>
</organism>
<dbReference type="AlphaFoldDB" id="A0AAV8S1I1"/>
<dbReference type="SUPFAM" id="SSF56112">
    <property type="entry name" value="Protein kinase-like (PK-like)"/>
    <property type="match status" value="1"/>
</dbReference>
<comment type="caution">
    <text evidence="1">The sequence shown here is derived from an EMBL/GenBank/DDBJ whole genome shotgun (WGS) entry which is preliminary data.</text>
</comment>
<dbReference type="InterPro" id="IPR011009">
    <property type="entry name" value="Kinase-like_dom_sf"/>
</dbReference>
<evidence type="ECO:0000313" key="1">
    <source>
        <dbReference type="EMBL" id="KAJ8513330.1"/>
    </source>
</evidence>
<dbReference type="InterPro" id="IPR050823">
    <property type="entry name" value="Plant_Ser_Thr_Prot_Kinase"/>
</dbReference>
<dbReference type="Proteomes" id="UP001222027">
    <property type="component" value="Unassembled WGS sequence"/>
</dbReference>
<keyword evidence="2" id="KW-1185">Reference proteome</keyword>
<reference evidence="1 2" key="1">
    <citation type="submission" date="2022-12" db="EMBL/GenBank/DDBJ databases">
        <title>Chromosome-scale assembly of the Ensete ventricosum genome.</title>
        <authorList>
            <person name="Dussert Y."/>
            <person name="Stocks J."/>
            <person name="Wendawek A."/>
            <person name="Woldeyes F."/>
            <person name="Nichols R.A."/>
            <person name="Borrell J.S."/>
        </authorList>
    </citation>
    <scope>NUCLEOTIDE SEQUENCE [LARGE SCALE GENOMIC DNA]</scope>
    <source>
        <strain evidence="2">cv. Maze</strain>
        <tissue evidence="1">Seeds</tissue>
    </source>
</reference>
<dbReference type="Gene3D" id="1.10.510.10">
    <property type="entry name" value="Transferase(Phosphotransferase) domain 1"/>
    <property type="match status" value="1"/>
</dbReference>
<sequence length="206" mass="23318">MTSSSLLRCLLSNFRLFDSVEMEPAIPVFVESPAPAPTYRGVLLGSPTTYLSQFHELWQALVPYQAEVNILGRLLHPNLIQLLDCCMDENLVQVYKFMGNGSLNDHLFKRTEFLSTFLGATDEDSNCPMISGELNVKVDVYGFGIALLNSLARRHIIRRQVKQIETVEYVNEEFDIALEHTEITESESAVHRSVYCLIIFVKVVCV</sequence>
<accession>A0AAV8S1I1</accession>
<proteinExistence type="predicted"/>
<protein>
    <recommendedName>
        <fullName evidence="3">Serine-threonine/tyrosine-protein kinase catalytic domain-containing protein</fullName>
    </recommendedName>
</protein>
<dbReference type="PANTHER" id="PTHR45621">
    <property type="entry name" value="OS01G0588500 PROTEIN-RELATED"/>
    <property type="match status" value="1"/>
</dbReference>
<name>A0AAV8S1I1_ENSVE</name>
<evidence type="ECO:0000313" key="2">
    <source>
        <dbReference type="Proteomes" id="UP001222027"/>
    </source>
</evidence>